<dbReference type="GO" id="GO:0009435">
    <property type="term" value="P:NAD+ biosynthetic process"/>
    <property type="evidence" value="ECO:0007669"/>
    <property type="project" value="InterPro"/>
</dbReference>
<dbReference type="Pfam" id="PF12831">
    <property type="entry name" value="FAD_oxidored"/>
    <property type="match status" value="2"/>
</dbReference>
<dbReference type="InterPro" id="IPR036188">
    <property type="entry name" value="FAD/NAD-bd_sf"/>
</dbReference>
<dbReference type="GO" id="GO:0008734">
    <property type="term" value="F:L-aspartate oxidase activity"/>
    <property type="evidence" value="ECO:0007669"/>
    <property type="project" value="InterPro"/>
</dbReference>
<dbReference type="OrthoDB" id="615715at2"/>
<reference evidence="2 3" key="1">
    <citation type="submission" date="2018-11" db="EMBL/GenBank/DDBJ databases">
        <title>Whole genome sequencing of an environmental sample.</title>
        <authorList>
            <person name="Sarangi A.N."/>
            <person name="Singh D."/>
            <person name="Tripathy S."/>
        </authorList>
    </citation>
    <scope>NUCLEOTIDE SEQUENCE [LARGE SCALE GENOMIC DNA]</scope>
    <source>
        <strain evidence="2 3">Lakshadweep</strain>
    </source>
</reference>
<gene>
    <name evidence="2" type="ORF">DYY88_06120</name>
</gene>
<feature type="transmembrane region" description="Helical" evidence="1">
    <location>
        <begin position="21"/>
        <end position="46"/>
    </location>
</feature>
<protein>
    <submittedName>
        <fullName evidence="2">FAD-dependent oxidoreductase</fullName>
    </submittedName>
</protein>
<keyword evidence="1" id="KW-0812">Transmembrane</keyword>
<dbReference type="AlphaFoldDB" id="A0A4V2E3K8"/>
<evidence type="ECO:0000313" key="2">
    <source>
        <dbReference type="EMBL" id="RZM82790.1"/>
    </source>
</evidence>
<dbReference type="Gene3D" id="3.50.50.60">
    <property type="entry name" value="FAD/NAD(P)-binding domain"/>
    <property type="match status" value="1"/>
</dbReference>
<comment type="caution">
    <text evidence="2">The sequence shown here is derived from an EMBL/GenBank/DDBJ whole genome shotgun (WGS) entry which is preliminary data.</text>
</comment>
<dbReference type="PANTHER" id="PTHR42716:SF1">
    <property type="entry name" value="SLL0471 PROTEIN"/>
    <property type="match status" value="1"/>
</dbReference>
<dbReference type="InterPro" id="IPR005288">
    <property type="entry name" value="NadB"/>
</dbReference>
<dbReference type="Proteomes" id="UP000292459">
    <property type="component" value="Unassembled WGS sequence"/>
</dbReference>
<keyword evidence="1" id="KW-0472">Membrane</keyword>
<name>A0A4V2E3K8_9CYAN</name>
<evidence type="ECO:0000256" key="1">
    <source>
        <dbReference type="SAM" id="Phobius"/>
    </source>
</evidence>
<dbReference type="PANTHER" id="PTHR42716">
    <property type="entry name" value="L-ASPARTATE OXIDASE"/>
    <property type="match status" value="1"/>
</dbReference>
<keyword evidence="3" id="KW-1185">Reference proteome</keyword>
<accession>A0A4V2E3K8</accession>
<dbReference type="RefSeq" id="WP_084607006.1">
    <property type="nucleotide sequence ID" value="NZ_QVFV01000001.1"/>
</dbReference>
<sequence length="661" mass="73268">MATRRFYRNLAAKRRQRKRRATFFSILAIAGGALLLQAFHIAAGYLEAPATLGTIQLGKTLTEGTTLIGLQDVKAANGRPQISPLPKAEEVWECEVVVVGGTLGGVAAANHAMRTGAQTCLIEVTPWLGGQISSQGVSAIDESRTMRQFQNFSESWREFKRSIRSQPVRLPGWTGMSDRQFTYETNSCWVGSLCFLPRAGANASEQLLQSALASSPQSRWATSTAFKGAAFDTSGRNITAVYAVRRTPKNENYLPKGRLSQELYDWYAWSSSELYDKKPIRLQPPAGQRMIVIDATDTGEFIAWAQVPFRVGSDGKDVLDEPNAPVQSNPACTQAFTYPFVMGIVDDEGGSKQALARLETSLPKDEHRNMFGMEGFPMYHNGGLFNYRRIISRQTGEGSVARTATGELTMINWTEGNDWNIMDDALVMTQDMLQDTGQYQNWMGGLSIQALKNGENHSLLFAEWLIDHQATSEFPLTFLYGPDAPMWTQSGLSMVPYIREGRRIIGRPAYGQEQFMMTERDLRVDIDGGREFAPTAIALTHYDIDIHGCRWRNWAPSYEATRASVNERLARPLPIPLEALIPVGVDNLLIGGKSIAGSHIVNAMTRVHYGEWSVGAAAGATAGWLTEVAQPTNLTPSQIVVTNQIGDLQKFLVDQKLRYYW</sequence>
<dbReference type="EMBL" id="QVFV01000001">
    <property type="protein sequence ID" value="RZM82790.1"/>
    <property type="molecule type" value="Genomic_DNA"/>
</dbReference>
<keyword evidence="1" id="KW-1133">Transmembrane helix</keyword>
<proteinExistence type="predicted"/>
<dbReference type="SUPFAM" id="SSF51905">
    <property type="entry name" value="FAD/NAD(P)-binding domain"/>
    <property type="match status" value="1"/>
</dbReference>
<organism evidence="2 3">
    <name type="scientific">Leptolyngbya iicbica LK</name>
    <dbReference type="NCBI Taxonomy" id="2294035"/>
    <lineage>
        <taxon>Bacteria</taxon>
        <taxon>Bacillati</taxon>
        <taxon>Cyanobacteriota</taxon>
        <taxon>Cyanophyceae</taxon>
        <taxon>Leptolyngbyales</taxon>
        <taxon>Leptolyngbyaceae</taxon>
        <taxon>Leptolyngbya group</taxon>
        <taxon>Leptolyngbya</taxon>
        <taxon>Leptolyngbya iicbica</taxon>
    </lineage>
</organism>
<evidence type="ECO:0000313" key="3">
    <source>
        <dbReference type="Proteomes" id="UP000292459"/>
    </source>
</evidence>